<evidence type="ECO:0000313" key="3">
    <source>
        <dbReference type="Proteomes" id="UP001224775"/>
    </source>
</evidence>
<dbReference type="AlphaFoldDB" id="A0AAD9DD03"/>
<organism evidence="2 3">
    <name type="scientific">Skeletonema marinoi</name>
    <dbReference type="NCBI Taxonomy" id="267567"/>
    <lineage>
        <taxon>Eukaryota</taxon>
        <taxon>Sar</taxon>
        <taxon>Stramenopiles</taxon>
        <taxon>Ochrophyta</taxon>
        <taxon>Bacillariophyta</taxon>
        <taxon>Coscinodiscophyceae</taxon>
        <taxon>Thalassiosirophycidae</taxon>
        <taxon>Thalassiosirales</taxon>
        <taxon>Skeletonemataceae</taxon>
        <taxon>Skeletonema</taxon>
        <taxon>Skeletonema marinoi-dohrnii complex</taxon>
    </lineage>
</organism>
<keyword evidence="3" id="KW-1185">Reference proteome</keyword>
<accession>A0AAD9DD03</accession>
<comment type="caution">
    <text evidence="2">The sequence shown here is derived from an EMBL/GenBank/DDBJ whole genome shotgun (WGS) entry which is preliminary data.</text>
</comment>
<gene>
    <name evidence="2" type="ORF">QTG54_006394</name>
</gene>
<name>A0AAD9DD03_9STRA</name>
<dbReference type="Gene3D" id="3.40.50.720">
    <property type="entry name" value="NAD(P)-binding Rossmann-like Domain"/>
    <property type="match status" value="1"/>
</dbReference>
<dbReference type="InterPro" id="IPR001732">
    <property type="entry name" value="UDP-Glc/GDP-Man_DH_N"/>
</dbReference>
<dbReference type="GO" id="GO:0051287">
    <property type="term" value="F:NAD binding"/>
    <property type="evidence" value="ECO:0007669"/>
    <property type="project" value="InterPro"/>
</dbReference>
<evidence type="ECO:0000259" key="1">
    <source>
        <dbReference type="Pfam" id="PF03721"/>
    </source>
</evidence>
<sequence length="247" mass="28074">MMHLDPLQLLPSNHVTNCQSEISHYLKNVGFAKYGFPSILCRRFFTWSHYLLGAHSSYCSIVKWLDQIYQICICTPLAIIIDKACKTCAYLPKTSRQRSTFPRQRLGYNLNKMRIITFERINNGLNFGNACNIRKSSGFEMYSISDDLSGLVGIDLIMISVCTPLRAENGRLDMTYIYSTLGNVAVLVRNNPKSTVVIRSTVTPGTVLEYKQALERSWIMDSRPTWPFSQSFSEPGQPWTTQCTPGM</sequence>
<reference evidence="2" key="1">
    <citation type="submission" date="2023-06" db="EMBL/GenBank/DDBJ databases">
        <title>Survivors Of The Sea: Transcriptome response of Skeletonema marinoi to long-term dormancy.</title>
        <authorList>
            <person name="Pinder M.I.M."/>
            <person name="Kourtchenko O."/>
            <person name="Robertson E.K."/>
            <person name="Larsson T."/>
            <person name="Maumus F."/>
            <person name="Osuna-Cruz C.M."/>
            <person name="Vancaester E."/>
            <person name="Stenow R."/>
            <person name="Vandepoele K."/>
            <person name="Ploug H."/>
            <person name="Bruchert V."/>
            <person name="Godhe A."/>
            <person name="Topel M."/>
        </authorList>
    </citation>
    <scope>NUCLEOTIDE SEQUENCE</scope>
    <source>
        <strain evidence="2">R05AC</strain>
    </source>
</reference>
<evidence type="ECO:0000313" key="2">
    <source>
        <dbReference type="EMBL" id="KAK1742797.1"/>
    </source>
</evidence>
<dbReference type="GO" id="GO:0016616">
    <property type="term" value="F:oxidoreductase activity, acting on the CH-OH group of donors, NAD or NADP as acceptor"/>
    <property type="evidence" value="ECO:0007669"/>
    <property type="project" value="InterPro"/>
</dbReference>
<protein>
    <recommendedName>
        <fullName evidence="1">UDP-glucose/GDP-mannose dehydrogenase N-terminal domain-containing protein</fullName>
    </recommendedName>
</protein>
<proteinExistence type="predicted"/>
<dbReference type="Pfam" id="PF03721">
    <property type="entry name" value="UDPG_MGDP_dh_N"/>
    <property type="match status" value="1"/>
</dbReference>
<dbReference type="EMBL" id="JATAAI010000010">
    <property type="protein sequence ID" value="KAK1742797.1"/>
    <property type="molecule type" value="Genomic_DNA"/>
</dbReference>
<feature type="domain" description="UDP-glucose/GDP-mannose dehydrogenase N-terminal" evidence="1">
    <location>
        <begin position="153"/>
        <end position="212"/>
    </location>
</feature>
<dbReference type="Proteomes" id="UP001224775">
    <property type="component" value="Unassembled WGS sequence"/>
</dbReference>